<organism evidence="3 4">
    <name type="scientific">Cognatilysobacter bugurensis</name>
    <dbReference type="NCBI Taxonomy" id="543356"/>
    <lineage>
        <taxon>Bacteria</taxon>
        <taxon>Pseudomonadati</taxon>
        <taxon>Pseudomonadota</taxon>
        <taxon>Gammaproteobacteria</taxon>
        <taxon>Lysobacterales</taxon>
        <taxon>Lysobacteraceae</taxon>
        <taxon>Cognatilysobacter</taxon>
    </lineage>
</organism>
<keyword evidence="3" id="KW-0378">Hydrolase</keyword>
<dbReference type="Gene3D" id="3.60.10.10">
    <property type="entry name" value="Endonuclease/exonuclease/phosphatase"/>
    <property type="match status" value="1"/>
</dbReference>
<dbReference type="AlphaFoldDB" id="A0A918ST11"/>
<proteinExistence type="predicted"/>
<reference evidence="3" key="2">
    <citation type="submission" date="2020-09" db="EMBL/GenBank/DDBJ databases">
        <authorList>
            <person name="Sun Q."/>
            <person name="Kim S."/>
        </authorList>
    </citation>
    <scope>NUCLEOTIDE SEQUENCE</scope>
    <source>
        <strain evidence="3">KCTC 23077</strain>
    </source>
</reference>
<evidence type="ECO:0000259" key="2">
    <source>
        <dbReference type="Pfam" id="PF03372"/>
    </source>
</evidence>
<keyword evidence="4" id="KW-1185">Reference proteome</keyword>
<feature type="region of interest" description="Disordered" evidence="1">
    <location>
        <begin position="338"/>
        <end position="367"/>
    </location>
</feature>
<accession>A0A918ST11</accession>
<gene>
    <name evidence="3" type="ORF">GCM10007067_01610</name>
</gene>
<evidence type="ECO:0000313" key="3">
    <source>
        <dbReference type="EMBL" id="GHA69352.1"/>
    </source>
</evidence>
<reference evidence="3" key="1">
    <citation type="journal article" date="2014" name="Int. J. Syst. Evol. Microbiol.">
        <title>Complete genome sequence of Corynebacterium casei LMG S-19264T (=DSM 44701T), isolated from a smear-ripened cheese.</title>
        <authorList>
            <consortium name="US DOE Joint Genome Institute (JGI-PGF)"/>
            <person name="Walter F."/>
            <person name="Albersmeier A."/>
            <person name="Kalinowski J."/>
            <person name="Ruckert C."/>
        </authorList>
    </citation>
    <scope>NUCLEOTIDE SEQUENCE</scope>
    <source>
        <strain evidence="3">KCTC 23077</strain>
    </source>
</reference>
<dbReference type="Pfam" id="PF03372">
    <property type="entry name" value="Exo_endo_phos"/>
    <property type="match status" value="1"/>
</dbReference>
<dbReference type="PROSITE" id="PS51257">
    <property type="entry name" value="PROKAR_LIPOPROTEIN"/>
    <property type="match status" value="1"/>
</dbReference>
<name>A0A918ST11_9GAMM</name>
<keyword evidence="3" id="KW-0255">Endonuclease</keyword>
<dbReference type="Proteomes" id="UP000646426">
    <property type="component" value="Unassembled WGS sequence"/>
</dbReference>
<comment type="caution">
    <text evidence="3">The sequence shown here is derived from an EMBL/GenBank/DDBJ whole genome shotgun (WGS) entry which is preliminary data.</text>
</comment>
<dbReference type="InterPro" id="IPR036691">
    <property type="entry name" value="Endo/exonu/phosph_ase_sf"/>
</dbReference>
<dbReference type="InterPro" id="IPR005135">
    <property type="entry name" value="Endo/exonuclease/phosphatase"/>
</dbReference>
<dbReference type="GO" id="GO:0004519">
    <property type="term" value="F:endonuclease activity"/>
    <property type="evidence" value="ECO:0007669"/>
    <property type="project" value="UniProtKB-KW"/>
</dbReference>
<feature type="domain" description="Endonuclease/exonuclease/phosphatase" evidence="2">
    <location>
        <begin position="69"/>
        <end position="409"/>
    </location>
</feature>
<sequence length="422" mass="45774">MSRRSSEAVWWRGPAFWLGLAAGVLVTACVRVNVHGTRPGPEPLRVATYNTSLYDDVSGRLINRLEAGDEPARRIAAVLQRVRPDIVLLNEFDFDPAHRAADLFQRHYLEVAQSGGGRPLHYPYRFLAPVNTGVPSGLDLDRSGSLPGVDAGADDPAEAARKRGNNAWGYGLHPGQYGMLVLSRFPIDANAVRTFQRLRWSTLPGAHAPVDPETGQPWYPPHVWSQLRLSSKSHWDVPVHTPQGVLHLLAAHPTPPVFDGPENRNGLRNFDEIGLWKRYLDGGSSKWLCDDRGRCGGLSPDAAFVIAGDYNADPTDGEGEPGAIAQLVAHPRVNGSVVPRSAGAPERASAHSLPRRGDTAAHTGDFGPRTGTLRLDYVLPSRELRVHDAGVFWPPADSPDAALAGASDHRAVWIDVTLPATD</sequence>
<dbReference type="EMBL" id="BMYD01000001">
    <property type="protein sequence ID" value="GHA69352.1"/>
    <property type="molecule type" value="Genomic_DNA"/>
</dbReference>
<evidence type="ECO:0000256" key="1">
    <source>
        <dbReference type="SAM" id="MobiDB-lite"/>
    </source>
</evidence>
<evidence type="ECO:0000313" key="4">
    <source>
        <dbReference type="Proteomes" id="UP000646426"/>
    </source>
</evidence>
<keyword evidence="3" id="KW-0540">Nuclease</keyword>
<protein>
    <submittedName>
        <fullName evidence="3">Endonuclease</fullName>
    </submittedName>
</protein>
<dbReference type="SUPFAM" id="SSF56219">
    <property type="entry name" value="DNase I-like"/>
    <property type="match status" value="1"/>
</dbReference>